<dbReference type="PANTHER" id="PTHR24166">
    <property type="entry name" value="ROLLING PEBBLES, ISOFORM B"/>
    <property type="match status" value="1"/>
</dbReference>
<dbReference type="Pfam" id="PF12796">
    <property type="entry name" value="Ank_2"/>
    <property type="match status" value="1"/>
</dbReference>
<protein>
    <recommendedName>
        <fullName evidence="6">RING-type domain-containing protein</fullName>
    </recommendedName>
</protein>
<feature type="domain" description="RING-type" evidence="6">
    <location>
        <begin position="465"/>
        <end position="504"/>
    </location>
</feature>
<dbReference type="OrthoDB" id="1711136at2759"/>
<dbReference type="EMBL" id="JAAWWB010000010">
    <property type="protein sequence ID" value="KAG6774605.1"/>
    <property type="molecule type" value="Genomic_DNA"/>
</dbReference>
<keyword evidence="8" id="KW-1185">Reference proteome</keyword>
<dbReference type="Pfam" id="PF13920">
    <property type="entry name" value="zf-C3HC4_3"/>
    <property type="match status" value="1"/>
</dbReference>
<keyword evidence="4" id="KW-0863">Zinc-finger</keyword>
<keyword evidence="1" id="KW-0677">Repeat</keyword>
<gene>
    <name evidence="7" type="ORF">POTOM_021965</name>
</gene>
<evidence type="ECO:0000256" key="2">
    <source>
        <dbReference type="ARBA" id="ARBA00023043"/>
    </source>
</evidence>
<feature type="repeat" description="ANK" evidence="3">
    <location>
        <begin position="46"/>
        <end position="79"/>
    </location>
</feature>
<evidence type="ECO:0000256" key="3">
    <source>
        <dbReference type="PROSITE-ProRule" id="PRU00023"/>
    </source>
</evidence>
<evidence type="ECO:0000256" key="4">
    <source>
        <dbReference type="PROSITE-ProRule" id="PRU00175"/>
    </source>
</evidence>
<dbReference type="GO" id="GO:0008270">
    <property type="term" value="F:zinc ion binding"/>
    <property type="evidence" value="ECO:0007669"/>
    <property type="project" value="UniProtKB-KW"/>
</dbReference>
<reference evidence="7" key="1">
    <citation type="journal article" date="2020" name="bioRxiv">
        <title>Hybrid origin of Populus tomentosa Carr. identified through genome sequencing and phylogenomic analysis.</title>
        <authorList>
            <person name="An X."/>
            <person name="Gao K."/>
            <person name="Chen Z."/>
            <person name="Li J."/>
            <person name="Yang X."/>
            <person name="Yang X."/>
            <person name="Zhou J."/>
            <person name="Guo T."/>
            <person name="Zhao T."/>
            <person name="Huang S."/>
            <person name="Miao D."/>
            <person name="Khan W.U."/>
            <person name="Rao P."/>
            <person name="Ye M."/>
            <person name="Lei B."/>
            <person name="Liao W."/>
            <person name="Wang J."/>
            <person name="Ji L."/>
            <person name="Li Y."/>
            <person name="Guo B."/>
            <person name="Mustafa N.S."/>
            <person name="Li S."/>
            <person name="Yun Q."/>
            <person name="Keller S.R."/>
            <person name="Mao J."/>
            <person name="Zhang R."/>
            <person name="Strauss S.H."/>
        </authorList>
    </citation>
    <scope>NUCLEOTIDE SEQUENCE</scope>
    <source>
        <strain evidence="7">GM15</strain>
        <tissue evidence="7">Leaf</tissue>
    </source>
</reference>
<evidence type="ECO:0000313" key="8">
    <source>
        <dbReference type="Proteomes" id="UP000886885"/>
    </source>
</evidence>
<dbReference type="InterPro" id="IPR002110">
    <property type="entry name" value="Ankyrin_rpt"/>
</dbReference>
<feature type="repeat" description="ANK" evidence="3">
    <location>
        <begin position="82"/>
        <end position="114"/>
    </location>
</feature>
<name>A0A8X8D1T8_POPTO</name>
<dbReference type="PROSITE" id="PS50297">
    <property type="entry name" value="ANK_REP_REGION"/>
    <property type="match status" value="2"/>
</dbReference>
<keyword evidence="4" id="KW-0479">Metal-binding</keyword>
<organism evidence="7 8">
    <name type="scientific">Populus tomentosa</name>
    <name type="common">Chinese white poplar</name>
    <dbReference type="NCBI Taxonomy" id="118781"/>
    <lineage>
        <taxon>Eukaryota</taxon>
        <taxon>Viridiplantae</taxon>
        <taxon>Streptophyta</taxon>
        <taxon>Embryophyta</taxon>
        <taxon>Tracheophyta</taxon>
        <taxon>Spermatophyta</taxon>
        <taxon>Magnoliopsida</taxon>
        <taxon>eudicotyledons</taxon>
        <taxon>Gunneridae</taxon>
        <taxon>Pentapetalae</taxon>
        <taxon>rosids</taxon>
        <taxon>fabids</taxon>
        <taxon>Malpighiales</taxon>
        <taxon>Salicaceae</taxon>
        <taxon>Saliceae</taxon>
        <taxon>Populus</taxon>
    </lineage>
</organism>
<dbReference type="InterPro" id="IPR050889">
    <property type="entry name" value="Dendritic_Spine_Reg/Scaffold"/>
</dbReference>
<feature type="region of interest" description="Disordered" evidence="5">
    <location>
        <begin position="351"/>
        <end position="371"/>
    </location>
</feature>
<dbReference type="Proteomes" id="UP000886885">
    <property type="component" value="Chromosome 5D"/>
</dbReference>
<accession>A0A8X8D1T8</accession>
<dbReference type="CDD" id="cd23129">
    <property type="entry name" value="RING-HC_XBAT35-like"/>
    <property type="match status" value="1"/>
</dbReference>
<feature type="compositionally biased region" description="Polar residues" evidence="5">
    <location>
        <begin position="403"/>
        <end position="413"/>
    </location>
</feature>
<keyword evidence="2 3" id="KW-0040">ANK repeat</keyword>
<dbReference type="InterPro" id="IPR001841">
    <property type="entry name" value="Znf_RING"/>
</dbReference>
<evidence type="ECO:0000259" key="6">
    <source>
        <dbReference type="PROSITE" id="PS50089"/>
    </source>
</evidence>
<evidence type="ECO:0000313" key="7">
    <source>
        <dbReference type="EMBL" id="KAG6774605.1"/>
    </source>
</evidence>
<dbReference type="PANTHER" id="PTHR24166:SF50">
    <property type="entry name" value="E3 UBIQUITIN-PROTEIN LIGASE XBOS34-RELATED"/>
    <property type="match status" value="1"/>
</dbReference>
<dbReference type="AlphaFoldDB" id="A0A8X8D1T8"/>
<dbReference type="PROSITE" id="PS50089">
    <property type="entry name" value="ZF_RING_2"/>
    <property type="match status" value="1"/>
</dbReference>
<proteinExistence type="predicted"/>
<evidence type="ECO:0000256" key="1">
    <source>
        <dbReference type="ARBA" id="ARBA00022737"/>
    </source>
</evidence>
<sequence>MGQSLDPMTQKQSKDELLYQLAIAGNVDAVKALCSEGAILEWIDRDGKTPLIVACMDSGLYNVAKVLIEMGANVNAYRPGRHAGTPLHHAVKRGLEQTVKLLLSSGANALVRNDDCQTVLDVARIKGNINIVRTIESHICYFTGWLREFYGPGFLRAFAPQFLSRKIWAAVIPQGSSNPMTPKKLELVIYPSSQDVQPRTVIALWNAEIEEPNFNRPDPEVTIFDQSTMLSVVIAFFQKLNTNLHLPTRVINSSFTVYMMHAAEFPRYVGFSFCNVTPPPMYGNPPTTVPVVGSAEAVGLAMAIGGSIQSTTEDNPLHPNSHQSSEVINANGWEDLVRGDGNNRWGMAVASTHSEAPTHSEARSSGWMGEAPKEDYNGCAVPNMGPSGSQGHVQTRYDIPPVSETSGGNTASVPSAPPIPDEELDAGPIHHLSFDFSLLDLSAPAIELGASVTSDVNKGGSSSSCIICWEAPVEGACIPCGHMAGCMTCLSEIKAKKGVCPVCRSNINQVTRLYAV</sequence>
<evidence type="ECO:0000256" key="5">
    <source>
        <dbReference type="SAM" id="MobiDB-lite"/>
    </source>
</evidence>
<keyword evidence="4" id="KW-0862">Zinc</keyword>
<dbReference type="Pfam" id="PF00023">
    <property type="entry name" value="Ank"/>
    <property type="match status" value="1"/>
</dbReference>
<comment type="caution">
    <text evidence="7">The sequence shown here is derived from an EMBL/GenBank/DDBJ whole genome shotgun (WGS) entry which is preliminary data.</text>
</comment>
<dbReference type="SMART" id="SM00248">
    <property type="entry name" value="ANK"/>
    <property type="match status" value="3"/>
</dbReference>
<feature type="region of interest" description="Disordered" evidence="5">
    <location>
        <begin position="403"/>
        <end position="424"/>
    </location>
</feature>
<dbReference type="PROSITE" id="PS50088">
    <property type="entry name" value="ANK_REPEAT"/>
    <property type="match status" value="2"/>
</dbReference>